<dbReference type="RefSeq" id="WP_111229686.1">
    <property type="nucleotide sequence ID" value="NZ_NBIU01000010.1"/>
</dbReference>
<dbReference type="OrthoDB" id="9923076at2"/>
<protein>
    <submittedName>
        <fullName evidence="1">Uncharacterized protein</fullName>
    </submittedName>
</protein>
<evidence type="ECO:0000313" key="2">
    <source>
        <dbReference type="Proteomes" id="UP000249746"/>
    </source>
</evidence>
<name>A0A2W6NLE1_9HELI</name>
<comment type="caution">
    <text evidence="1">The sequence shown here is derived from an EMBL/GenBank/DDBJ whole genome shotgun (WGS) entry which is preliminary data.</text>
</comment>
<organism evidence="1 2">
    <name type="scientific">Helicobacter valdiviensis</name>
    <dbReference type="NCBI Taxonomy" id="1458358"/>
    <lineage>
        <taxon>Bacteria</taxon>
        <taxon>Pseudomonadati</taxon>
        <taxon>Campylobacterota</taxon>
        <taxon>Epsilonproteobacteria</taxon>
        <taxon>Campylobacterales</taxon>
        <taxon>Helicobacteraceae</taxon>
        <taxon>Helicobacter</taxon>
    </lineage>
</organism>
<gene>
    <name evidence="1" type="ORF">B6S12_04830</name>
</gene>
<dbReference type="AlphaFoldDB" id="A0A2W6NLE1"/>
<evidence type="ECO:0000313" key="1">
    <source>
        <dbReference type="EMBL" id="PZT48256.1"/>
    </source>
</evidence>
<dbReference type="Proteomes" id="UP000249746">
    <property type="component" value="Unassembled WGS sequence"/>
</dbReference>
<accession>A0A2W6NLE1</accession>
<dbReference type="NCBIfam" id="TIGR02532">
    <property type="entry name" value="IV_pilin_GFxxxE"/>
    <property type="match status" value="1"/>
</dbReference>
<dbReference type="Pfam" id="PF07963">
    <property type="entry name" value="N_methyl"/>
    <property type="match status" value="1"/>
</dbReference>
<sequence>MSRFKKAFSLLELLLALVLLGIVLANFLQNSYFKEYKNTQELAIPHFKLLENVSLCNSLGKDCIYLSSFSTPLPPLVLELQ</sequence>
<proteinExistence type="predicted"/>
<dbReference type="InterPro" id="IPR012902">
    <property type="entry name" value="N_methyl_site"/>
</dbReference>
<dbReference type="EMBL" id="NBIU01000010">
    <property type="protein sequence ID" value="PZT48256.1"/>
    <property type="molecule type" value="Genomic_DNA"/>
</dbReference>
<keyword evidence="2" id="KW-1185">Reference proteome</keyword>
<reference evidence="1 2" key="1">
    <citation type="submission" date="2017-03" db="EMBL/GenBank/DDBJ databases">
        <title>Genomic and clinical evidence uncovers the enterohepatic species Helicobacter valdiviensis as a potential human intestinal pathogen.</title>
        <authorList>
            <person name="Fresia P."/>
            <person name="Jara R."/>
            <person name="Sierra R."/>
            <person name="Ferres I."/>
            <person name="Greif G."/>
            <person name="Iraola G."/>
            <person name="Collado L."/>
        </authorList>
    </citation>
    <scope>NUCLEOTIDE SEQUENCE [LARGE SCALE GENOMIC DNA]</scope>
    <source>
        <strain evidence="1 2">WBE14</strain>
    </source>
</reference>